<keyword evidence="4" id="KW-1185">Reference proteome</keyword>
<dbReference type="Pfam" id="PF20151">
    <property type="entry name" value="DUF6533"/>
    <property type="match status" value="1"/>
</dbReference>
<dbReference type="HOGENOM" id="CLU_2277174_0_0_1"/>
<dbReference type="Proteomes" id="UP000016930">
    <property type="component" value="Unassembled WGS sequence"/>
</dbReference>
<name>M2QX94_CERS8</name>
<protein>
    <recommendedName>
        <fullName evidence="2">DUF6533 domain-containing protein</fullName>
    </recommendedName>
</protein>
<keyword evidence="1" id="KW-0472">Membrane</keyword>
<feature type="domain" description="DUF6533" evidence="2">
    <location>
        <begin position="24"/>
        <end position="68"/>
    </location>
</feature>
<dbReference type="EMBL" id="KB445822">
    <property type="protein sequence ID" value="EMD31156.1"/>
    <property type="molecule type" value="Genomic_DNA"/>
</dbReference>
<evidence type="ECO:0000313" key="4">
    <source>
        <dbReference type="Proteomes" id="UP000016930"/>
    </source>
</evidence>
<evidence type="ECO:0000259" key="2">
    <source>
        <dbReference type="Pfam" id="PF20151"/>
    </source>
</evidence>
<keyword evidence="1" id="KW-1133">Transmembrane helix</keyword>
<organism evidence="3 4">
    <name type="scientific">Ceriporiopsis subvermispora (strain B)</name>
    <name type="common">White-rot fungus</name>
    <name type="synonym">Gelatoporia subvermispora</name>
    <dbReference type="NCBI Taxonomy" id="914234"/>
    <lineage>
        <taxon>Eukaryota</taxon>
        <taxon>Fungi</taxon>
        <taxon>Dikarya</taxon>
        <taxon>Basidiomycota</taxon>
        <taxon>Agaricomycotina</taxon>
        <taxon>Agaricomycetes</taxon>
        <taxon>Polyporales</taxon>
        <taxon>Gelatoporiaceae</taxon>
        <taxon>Gelatoporia</taxon>
    </lineage>
</organism>
<reference evidence="3 4" key="1">
    <citation type="journal article" date="2012" name="Proc. Natl. Acad. Sci. U.S.A.">
        <title>Comparative genomics of Ceriporiopsis subvermispora and Phanerochaete chrysosporium provide insight into selective ligninolysis.</title>
        <authorList>
            <person name="Fernandez-Fueyo E."/>
            <person name="Ruiz-Duenas F.J."/>
            <person name="Ferreira P."/>
            <person name="Floudas D."/>
            <person name="Hibbett D.S."/>
            <person name="Canessa P."/>
            <person name="Larrondo L.F."/>
            <person name="James T.Y."/>
            <person name="Seelenfreund D."/>
            <person name="Lobos S."/>
            <person name="Polanco R."/>
            <person name="Tello M."/>
            <person name="Honda Y."/>
            <person name="Watanabe T."/>
            <person name="Watanabe T."/>
            <person name="Ryu J.S."/>
            <person name="Kubicek C.P."/>
            <person name="Schmoll M."/>
            <person name="Gaskell J."/>
            <person name="Hammel K.E."/>
            <person name="St John F.J."/>
            <person name="Vanden Wymelenberg A."/>
            <person name="Sabat G."/>
            <person name="Splinter BonDurant S."/>
            <person name="Syed K."/>
            <person name="Yadav J.S."/>
            <person name="Doddapaneni H."/>
            <person name="Subramanian V."/>
            <person name="Lavin J.L."/>
            <person name="Oguiza J.A."/>
            <person name="Perez G."/>
            <person name="Pisabarro A.G."/>
            <person name="Ramirez L."/>
            <person name="Santoyo F."/>
            <person name="Master E."/>
            <person name="Coutinho P.M."/>
            <person name="Henrissat B."/>
            <person name="Lombard V."/>
            <person name="Magnuson J.K."/>
            <person name="Kuees U."/>
            <person name="Hori C."/>
            <person name="Igarashi K."/>
            <person name="Samejima M."/>
            <person name="Held B.W."/>
            <person name="Barry K.W."/>
            <person name="LaButti K.M."/>
            <person name="Lapidus A."/>
            <person name="Lindquist E.A."/>
            <person name="Lucas S.M."/>
            <person name="Riley R."/>
            <person name="Salamov A.A."/>
            <person name="Hoffmeister D."/>
            <person name="Schwenk D."/>
            <person name="Hadar Y."/>
            <person name="Yarden O."/>
            <person name="de Vries R.P."/>
            <person name="Wiebenga A."/>
            <person name="Stenlid J."/>
            <person name="Eastwood D."/>
            <person name="Grigoriev I.V."/>
            <person name="Berka R.M."/>
            <person name="Blanchette R.A."/>
            <person name="Kersten P."/>
            <person name="Martinez A.T."/>
            <person name="Vicuna R."/>
            <person name="Cullen D."/>
        </authorList>
    </citation>
    <scope>NUCLEOTIDE SEQUENCE [LARGE SCALE GENOMIC DNA]</scope>
    <source>
        <strain evidence="3 4">B</strain>
    </source>
</reference>
<accession>M2QX94</accession>
<sequence>MSFTYGFPSDQVISYVSSTVVQNYCIVASATFVVYDHVCTIADEVQLIWGRKLTGPTILFYINRWMLMIFAILNVAQVFYHPQTILRSVHQSLQDTGFELHT</sequence>
<proteinExistence type="predicted"/>
<evidence type="ECO:0000256" key="1">
    <source>
        <dbReference type="SAM" id="Phobius"/>
    </source>
</evidence>
<keyword evidence="1" id="KW-0812">Transmembrane</keyword>
<evidence type="ECO:0000313" key="3">
    <source>
        <dbReference type="EMBL" id="EMD31156.1"/>
    </source>
</evidence>
<gene>
    <name evidence="3" type="ORF">CERSUDRAFT_100614</name>
</gene>
<feature type="transmembrane region" description="Helical" evidence="1">
    <location>
        <begin position="58"/>
        <end position="80"/>
    </location>
</feature>
<dbReference type="AlphaFoldDB" id="M2QX94"/>
<dbReference type="OrthoDB" id="2749098at2759"/>
<dbReference type="InterPro" id="IPR045340">
    <property type="entry name" value="DUF6533"/>
</dbReference>